<dbReference type="STRING" id="1045774.SAMN05421872_11822"/>
<dbReference type="Pfam" id="PF12172">
    <property type="entry name" value="zf-ChsH2"/>
    <property type="match status" value="1"/>
</dbReference>
<proteinExistence type="predicted"/>
<dbReference type="InterPro" id="IPR022002">
    <property type="entry name" value="ChsH2_Znr"/>
</dbReference>
<evidence type="ECO:0000313" key="4">
    <source>
        <dbReference type="Proteomes" id="UP000199034"/>
    </source>
</evidence>
<evidence type="ECO:0000259" key="2">
    <source>
        <dbReference type="Pfam" id="PF12172"/>
    </source>
</evidence>
<dbReference type="Proteomes" id="UP000199034">
    <property type="component" value="Unassembled WGS sequence"/>
</dbReference>
<dbReference type="EMBL" id="FMZM01000018">
    <property type="protein sequence ID" value="SDE26605.1"/>
    <property type="molecule type" value="Genomic_DNA"/>
</dbReference>
<feature type="domain" description="ChsH2 rubredoxin-like zinc ribbon" evidence="2">
    <location>
        <begin position="25"/>
        <end position="57"/>
    </location>
</feature>
<dbReference type="PANTHER" id="PTHR34075">
    <property type="entry name" value="BLR3430 PROTEIN"/>
    <property type="match status" value="1"/>
</dbReference>
<dbReference type="InterPro" id="IPR052513">
    <property type="entry name" value="Thioester_dehydratase-like"/>
</dbReference>
<dbReference type="RefSeq" id="WP_170867245.1">
    <property type="nucleotide sequence ID" value="NZ_FMZM01000018.1"/>
</dbReference>
<accession>A0A1G7BJZ6</accession>
<gene>
    <name evidence="3" type="ORF">SAMN05421872_11822</name>
</gene>
<dbReference type="InterPro" id="IPR012340">
    <property type="entry name" value="NA-bd_OB-fold"/>
</dbReference>
<feature type="domain" description="ChsH2 C-terminal OB-fold" evidence="1">
    <location>
        <begin position="60"/>
        <end position="121"/>
    </location>
</feature>
<evidence type="ECO:0000259" key="1">
    <source>
        <dbReference type="Pfam" id="PF01796"/>
    </source>
</evidence>
<evidence type="ECO:0008006" key="5">
    <source>
        <dbReference type="Google" id="ProtNLM"/>
    </source>
</evidence>
<dbReference type="InterPro" id="IPR002878">
    <property type="entry name" value="ChsH2_C"/>
</dbReference>
<dbReference type="AlphaFoldDB" id="A0A1G7BJZ6"/>
<dbReference type="Pfam" id="PF01796">
    <property type="entry name" value="OB_ChsH2_C"/>
    <property type="match status" value="1"/>
</dbReference>
<evidence type="ECO:0000313" key="3">
    <source>
        <dbReference type="EMBL" id="SDE26605.1"/>
    </source>
</evidence>
<dbReference type="SUPFAM" id="SSF50249">
    <property type="entry name" value="Nucleic acid-binding proteins"/>
    <property type="match status" value="1"/>
</dbReference>
<reference evidence="3 4" key="1">
    <citation type="submission" date="2016-10" db="EMBL/GenBank/DDBJ databases">
        <authorList>
            <person name="de Groot N.N."/>
        </authorList>
    </citation>
    <scope>NUCLEOTIDE SEQUENCE [LARGE SCALE GENOMIC DNA]</scope>
    <source>
        <strain evidence="3 4">CGMCC 4.6858</strain>
    </source>
</reference>
<organism evidence="3 4">
    <name type="scientific">Nocardioides lianchengensis</name>
    <dbReference type="NCBI Taxonomy" id="1045774"/>
    <lineage>
        <taxon>Bacteria</taxon>
        <taxon>Bacillati</taxon>
        <taxon>Actinomycetota</taxon>
        <taxon>Actinomycetes</taxon>
        <taxon>Propionibacteriales</taxon>
        <taxon>Nocardioidaceae</taxon>
        <taxon>Nocardioides</taxon>
    </lineage>
</organism>
<dbReference type="Gene3D" id="6.10.30.10">
    <property type="match status" value="1"/>
</dbReference>
<name>A0A1G7BJZ6_9ACTN</name>
<sequence>MSDISTDSRPVPLPTPDTQEWFDRIDAGELTVPRCRACAEFFLYPRSCCPRCGAREVDLVPAAGTGTVASFVVNQRAPAGFAPPYVLALVELAEGPLLMGHVVTDAPDALEVDAAVRVAFEQRGERRVVRFEPTGSVA</sequence>
<keyword evidence="4" id="KW-1185">Reference proteome</keyword>
<protein>
    <recommendedName>
        <fullName evidence="5">DUF35 domain-containing protein</fullName>
    </recommendedName>
</protein>
<dbReference type="PANTHER" id="PTHR34075:SF5">
    <property type="entry name" value="BLR3430 PROTEIN"/>
    <property type="match status" value="1"/>
</dbReference>